<sequence length="334" mass="35793">MYVRPDELDGDADTVRIPRQHLDIARQSPSSPPRQWSSAKTAAITAVITLILSVGTGYGLELLKLIEPPGQVVDSFAAQPFSVSTTPAGLYGGGLYGTKGEFAFKEPLNLTPEERAFFASQDAYPMTPDGAVGDPVAEQRSSRYFNIAAKYHGISIGEVETLATLRGLSNETVHLSNMRVKFVERDATWNGGVFCEDNQGGGPVDAVAFDLDSSDPVAQVADIGGAPTGQPLFSAKQYTLQHDELLTFDLHFRTKLHHAKFIVDVDWDTPSNHGTYEVSDQGTPFEVTGPATPNSFDPDANTAQRPLTGYRTAWAIAPTGPYSQVTPGVGGSGC</sequence>
<dbReference type="EMBL" id="JAJNDB010000009">
    <property type="protein sequence ID" value="MCD2197698.1"/>
    <property type="molecule type" value="Genomic_DNA"/>
</dbReference>
<evidence type="ECO:0000313" key="1">
    <source>
        <dbReference type="EMBL" id="MCD2197698.1"/>
    </source>
</evidence>
<evidence type="ECO:0000313" key="2">
    <source>
        <dbReference type="Proteomes" id="UP001199469"/>
    </source>
</evidence>
<accession>A0ABS8PI35</accession>
<gene>
    <name evidence="1" type="ORF">LQ327_30440</name>
</gene>
<proteinExistence type="predicted"/>
<organism evidence="1 2">
    <name type="scientific">Actinomycetospora endophytica</name>
    <dbReference type="NCBI Taxonomy" id="2291215"/>
    <lineage>
        <taxon>Bacteria</taxon>
        <taxon>Bacillati</taxon>
        <taxon>Actinomycetota</taxon>
        <taxon>Actinomycetes</taxon>
        <taxon>Pseudonocardiales</taxon>
        <taxon>Pseudonocardiaceae</taxon>
        <taxon>Actinomycetospora</taxon>
    </lineage>
</organism>
<protein>
    <submittedName>
        <fullName evidence="1">Uncharacterized protein</fullName>
    </submittedName>
</protein>
<dbReference type="Proteomes" id="UP001199469">
    <property type="component" value="Unassembled WGS sequence"/>
</dbReference>
<comment type="caution">
    <text evidence="1">The sequence shown here is derived from an EMBL/GenBank/DDBJ whole genome shotgun (WGS) entry which is preliminary data.</text>
</comment>
<dbReference type="RefSeq" id="WP_230739970.1">
    <property type="nucleotide sequence ID" value="NZ_JAJNDB010000009.1"/>
</dbReference>
<reference evidence="1 2" key="1">
    <citation type="submission" date="2021-11" db="EMBL/GenBank/DDBJ databases">
        <title>Draft genome sequence of Actinomycetospora sp. SF1 isolated from the rhizosphere soil.</title>
        <authorList>
            <person name="Duangmal K."/>
            <person name="Chantavorakit T."/>
        </authorList>
    </citation>
    <scope>NUCLEOTIDE SEQUENCE [LARGE SCALE GENOMIC DNA]</scope>
    <source>
        <strain evidence="1 2">TBRC 5722</strain>
    </source>
</reference>
<keyword evidence="2" id="KW-1185">Reference proteome</keyword>
<name>A0ABS8PI35_9PSEU</name>